<keyword evidence="5" id="KW-0206">Cytoskeleton</keyword>
<dbReference type="Gene3D" id="3.10.620.30">
    <property type="match status" value="1"/>
</dbReference>
<dbReference type="InterPro" id="IPR028926">
    <property type="entry name" value="CEP76-C2"/>
</dbReference>
<dbReference type="SUPFAM" id="SSF54001">
    <property type="entry name" value="Cysteine proteinases"/>
    <property type="match status" value="1"/>
</dbReference>
<dbReference type="InterPro" id="IPR056289">
    <property type="entry name" value="CEP76_N"/>
</dbReference>
<comment type="similarity">
    <text evidence="2">Belongs to the CEP76 family.</text>
</comment>
<name>A0ABD3VFV3_SINWO</name>
<proteinExistence type="inferred from homology"/>
<dbReference type="Pfam" id="PF24652">
    <property type="entry name" value="CEP76_C"/>
    <property type="match status" value="1"/>
</dbReference>
<gene>
    <name evidence="11" type="ORF">ACJMK2_010589</name>
</gene>
<evidence type="ECO:0000256" key="2">
    <source>
        <dbReference type="ARBA" id="ARBA00005400"/>
    </source>
</evidence>
<evidence type="ECO:0000256" key="6">
    <source>
        <dbReference type="ARBA" id="ARBA00024729"/>
    </source>
</evidence>
<evidence type="ECO:0000256" key="3">
    <source>
        <dbReference type="ARBA" id="ARBA00015706"/>
    </source>
</evidence>
<dbReference type="InterPro" id="IPR038765">
    <property type="entry name" value="Papain-like_cys_pep_sf"/>
</dbReference>
<dbReference type="Pfam" id="PF24656">
    <property type="entry name" value="CEPT76_peptidase"/>
    <property type="match status" value="1"/>
</dbReference>
<dbReference type="Pfam" id="PF24654">
    <property type="entry name" value="CEP76_N"/>
    <property type="match status" value="1"/>
</dbReference>
<evidence type="ECO:0000259" key="10">
    <source>
        <dbReference type="Pfam" id="PF24656"/>
    </source>
</evidence>
<protein>
    <recommendedName>
        <fullName evidence="3">Centrosomal protein of 76 kDa</fullName>
    </recommendedName>
</protein>
<dbReference type="PANTHER" id="PTHR46436">
    <property type="entry name" value="CENTROSOMAL PROTEIN OF 76 KDA"/>
    <property type="match status" value="1"/>
</dbReference>
<evidence type="ECO:0000256" key="4">
    <source>
        <dbReference type="ARBA" id="ARBA00022490"/>
    </source>
</evidence>
<evidence type="ECO:0000259" key="9">
    <source>
        <dbReference type="Pfam" id="PF24654"/>
    </source>
</evidence>
<dbReference type="InterPro" id="IPR056290">
    <property type="entry name" value="CEPT76/DRC7_peptidase-like_dom"/>
</dbReference>
<evidence type="ECO:0000313" key="11">
    <source>
        <dbReference type="EMBL" id="KAL3860466.1"/>
    </source>
</evidence>
<organism evidence="11 12">
    <name type="scientific">Sinanodonta woodiana</name>
    <name type="common">Chinese pond mussel</name>
    <name type="synonym">Anodonta woodiana</name>
    <dbReference type="NCBI Taxonomy" id="1069815"/>
    <lineage>
        <taxon>Eukaryota</taxon>
        <taxon>Metazoa</taxon>
        <taxon>Spiralia</taxon>
        <taxon>Lophotrochozoa</taxon>
        <taxon>Mollusca</taxon>
        <taxon>Bivalvia</taxon>
        <taxon>Autobranchia</taxon>
        <taxon>Heteroconchia</taxon>
        <taxon>Palaeoheterodonta</taxon>
        <taxon>Unionida</taxon>
        <taxon>Unionoidea</taxon>
        <taxon>Unionidae</taxon>
        <taxon>Unioninae</taxon>
        <taxon>Sinanodonta</taxon>
    </lineage>
</organism>
<dbReference type="GO" id="GO:0005814">
    <property type="term" value="C:centriole"/>
    <property type="evidence" value="ECO:0007669"/>
    <property type="project" value="UniProtKB-SubCell"/>
</dbReference>
<dbReference type="Pfam" id="PF15627">
    <property type="entry name" value="CEP76-C2"/>
    <property type="match status" value="1"/>
</dbReference>
<dbReference type="InterPro" id="IPR056288">
    <property type="entry name" value="CEP76_C"/>
</dbReference>
<evidence type="ECO:0000259" key="7">
    <source>
        <dbReference type="Pfam" id="PF15627"/>
    </source>
</evidence>
<dbReference type="EMBL" id="JBJQND010000012">
    <property type="protein sequence ID" value="KAL3860466.1"/>
    <property type="molecule type" value="Genomic_DNA"/>
</dbReference>
<dbReference type="PANTHER" id="PTHR46436:SF1">
    <property type="entry name" value="CENTROSOMAL PROTEIN OF 76 KDA"/>
    <property type="match status" value="1"/>
</dbReference>
<comment type="caution">
    <text evidence="11">The sequence shown here is derived from an EMBL/GenBank/DDBJ whole genome shotgun (WGS) entry which is preliminary data.</text>
</comment>
<feature type="domain" description="CEP76 C2" evidence="7">
    <location>
        <begin position="99"/>
        <end position="255"/>
    </location>
</feature>
<evidence type="ECO:0000256" key="1">
    <source>
        <dbReference type="ARBA" id="ARBA00004114"/>
    </source>
</evidence>
<feature type="domain" description="CEP76/DRC7 peptidase-like" evidence="10">
    <location>
        <begin position="360"/>
        <end position="490"/>
    </location>
</feature>
<evidence type="ECO:0000256" key="5">
    <source>
        <dbReference type="ARBA" id="ARBA00023212"/>
    </source>
</evidence>
<accession>A0ABD3VFV3</accession>
<comment type="subcellular location">
    <subcellularLocation>
        <location evidence="1">Cytoplasm</location>
        <location evidence="1">Cytoskeleton</location>
        <location evidence="1">Microtubule organizing center</location>
        <location evidence="1">Centrosome</location>
        <location evidence="1">Centriole</location>
    </subcellularLocation>
</comment>
<keyword evidence="12" id="KW-1185">Reference proteome</keyword>
<sequence length="658" mass="74479">MALPPEKIAELKQIIHTQLSQIDVQSRIRSILADTLREEFGGQANKMGEEEMMKRLRQEGIVENILQQIQFDGHTQPKPATHFTDKDSRLMQTSGRKANIDPSRRYLYFHIKTGKAFLEHLEDTETTPGQVISVFTFHVHFRGQRFRSRPVPCACEPDIDEGFLLELHKEGAGDAGKMADAATLLSICDPIHIVLIKTDPTGETTTVSSHFFEWRPILTNSSGRIATSVELKGTGTESKVSAGVIEVQLELFPRIQQVLSQDVLSAQISLERTRQAEKERLFLVYAKTWWKEYLSIRETHKERLVKLFAQDENMTNRPVCSFVKPLRAGRLLDTAREAARFVSLMHQEKVQTLGGGEKAEQWTTMHTFLCRNKGDCEDHAVLLCSLLLGFGLDAYVCVGTKAKGAVHAWVMTISVDGLITFWESLNGHRYIHEAIDPNMPPMDKQHRPKYPYKTIGCVFNHQSFYANYQPSDSVEICQFNLDDESRWKAMSQDAILSVCSPGSCPFWPSLPPLCASGLDTALISNDIEQQLRVLVIEQRRDLGLNTMWDDQLSYLLTPALAAYETERVTGLTVGNEEFQDAIKQAVPDGHTFKGYPIQFSHRNARRAFATCLRSPVCEEIIHCRGDHVRLAVRVKVYPYPESACATWIMFACKYKSVV</sequence>
<evidence type="ECO:0000259" key="8">
    <source>
        <dbReference type="Pfam" id="PF24652"/>
    </source>
</evidence>
<evidence type="ECO:0000313" key="12">
    <source>
        <dbReference type="Proteomes" id="UP001634394"/>
    </source>
</evidence>
<feature type="domain" description="CEP76 N-terminal" evidence="9">
    <location>
        <begin position="10"/>
        <end position="69"/>
    </location>
</feature>
<dbReference type="AlphaFoldDB" id="A0ABD3VFV3"/>
<reference evidence="11 12" key="1">
    <citation type="submission" date="2024-11" db="EMBL/GenBank/DDBJ databases">
        <title>Chromosome-level genome assembly of the freshwater bivalve Anodonta woodiana.</title>
        <authorList>
            <person name="Chen X."/>
        </authorList>
    </citation>
    <scope>NUCLEOTIDE SEQUENCE [LARGE SCALE GENOMIC DNA]</scope>
    <source>
        <strain evidence="11">MN2024</strain>
        <tissue evidence="11">Gills</tissue>
    </source>
</reference>
<dbReference type="Proteomes" id="UP001634394">
    <property type="component" value="Unassembled WGS sequence"/>
</dbReference>
<comment type="function">
    <text evidence="6">Centrosomal protein involved in regulation of centriole duplication. Required to limit centriole duplication to once per cell cycle by preventing centriole reduplication.</text>
</comment>
<dbReference type="InterPro" id="IPR052299">
    <property type="entry name" value="CEP76"/>
</dbReference>
<keyword evidence="4" id="KW-0963">Cytoplasm</keyword>
<feature type="domain" description="Centrosomal protein of 76 kDa C-terminal" evidence="8">
    <location>
        <begin position="519"/>
        <end position="655"/>
    </location>
</feature>